<organism evidence="1 2">
    <name type="scientific">Epilithonimonas ginsengisoli</name>
    <dbReference type="NCBI Taxonomy" id="1245592"/>
    <lineage>
        <taxon>Bacteria</taxon>
        <taxon>Pseudomonadati</taxon>
        <taxon>Bacteroidota</taxon>
        <taxon>Flavobacteriia</taxon>
        <taxon>Flavobacteriales</taxon>
        <taxon>Weeksellaceae</taxon>
        <taxon>Chryseobacterium group</taxon>
        <taxon>Epilithonimonas</taxon>
    </lineage>
</organism>
<protein>
    <submittedName>
        <fullName evidence="1">Uncharacterized protein</fullName>
    </submittedName>
</protein>
<name>A0ABU4JKJ1_9FLAO</name>
<comment type="caution">
    <text evidence="1">The sequence shown here is derived from an EMBL/GenBank/DDBJ whole genome shotgun (WGS) entry which is preliminary data.</text>
</comment>
<evidence type="ECO:0000313" key="1">
    <source>
        <dbReference type="EMBL" id="MDW8550166.1"/>
    </source>
</evidence>
<dbReference type="EMBL" id="JAMXLT020000027">
    <property type="protein sequence ID" value="MDW8550166.1"/>
    <property type="molecule type" value="Genomic_DNA"/>
</dbReference>
<evidence type="ECO:0000313" key="2">
    <source>
        <dbReference type="Proteomes" id="UP001204439"/>
    </source>
</evidence>
<proteinExistence type="predicted"/>
<reference evidence="1 2" key="1">
    <citation type="submission" date="2023-11" db="EMBL/GenBank/DDBJ databases">
        <title>First isolation, identification, and characterization of non-pathogenic Epilithonimonas ginsengisoli isolated from diseased farmed rainbow trout (Oncorhynchus mykiss) in Chile.</title>
        <authorList>
            <person name="Miranda C.D."/>
            <person name="Irgang R."/>
            <person name="Concha C."/>
            <person name="Rojas R."/>
            <person name="Avendano R."/>
        </authorList>
    </citation>
    <scope>NUCLEOTIDE SEQUENCE [LARGE SCALE GENOMIC DNA]</scope>
    <source>
        <strain evidence="1 2">FP99</strain>
    </source>
</reference>
<gene>
    <name evidence="1" type="ORF">NG800_014660</name>
</gene>
<dbReference type="RefSeq" id="WP_063970516.1">
    <property type="nucleotide sequence ID" value="NZ_JAMXLT020000027.1"/>
</dbReference>
<keyword evidence="2" id="KW-1185">Reference proteome</keyword>
<sequence>MEDSIMYQLFNAKYIQDTIRTVNKPDNTDIINNLTNELEKNDFSISAHTVENEEPEYRFVFDCVKHIQYNIESTGMRTYSVKSNSKKIKYNSRAYSKKKLRSYYYEFKICVYEFDNEEIATKNYELLDEVSHAGDGNCNRTFNTRYVVRKNEIFEFSTMSDRSLNYMKEYMSYVEGH</sequence>
<accession>A0ABU4JKJ1</accession>
<dbReference type="Proteomes" id="UP001204439">
    <property type="component" value="Unassembled WGS sequence"/>
</dbReference>